<name>A0A2V2N216_9EURY</name>
<evidence type="ECO:0000256" key="2">
    <source>
        <dbReference type="ARBA" id="ARBA00022722"/>
    </source>
</evidence>
<evidence type="ECO:0000313" key="7">
    <source>
        <dbReference type="EMBL" id="PWR74142.1"/>
    </source>
</evidence>
<reference evidence="7 8" key="1">
    <citation type="submission" date="2018-05" db="EMBL/GenBank/DDBJ databases">
        <title>Draft genome of Methanospirillum lacunae Ki8-1.</title>
        <authorList>
            <person name="Dueholm M.S."/>
            <person name="Nielsen P.H."/>
            <person name="Bakmann L.F."/>
            <person name="Otzen D.E."/>
        </authorList>
    </citation>
    <scope>NUCLEOTIDE SEQUENCE [LARGE SCALE GENOMIC DNA]</scope>
    <source>
        <strain evidence="7 8">Ki8-1</strain>
    </source>
</reference>
<dbReference type="PANTHER" id="PTHR36531:SF6">
    <property type="entry name" value="DNA REPLICATION ATP-DEPENDENT HELICASE_NUCLEASE DNA2"/>
    <property type="match status" value="1"/>
</dbReference>
<dbReference type="Proteomes" id="UP000245657">
    <property type="component" value="Unassembled WGS sequence"/>
</dbReference>
<dbReference type="RefSeq" id="WP_109967421.1">
    <property type="nucleotide sequence ID" value="NZ_CP176093.1"/>
</dbReference>
<keyword evidence="8" id="KW-1185">Reference proteome</keyword>
<proteinExistence type="predicted"/>
<evidence type="ECO:0000256" key="5">
    <source>
        <dbReference type="ARBA" id="ARBA00023004"/>
    </source>
</evidence>
<accession>A0A2V2N216</accession>
<protein>
    <submittedName>
        <fullName evidence="7">Uncharacterized protein</fullName>
    </submittedName>
</protein>
<dbReference type="GO" id="GO:0004518">
    <property type="term" value="F:nuclease activity"/>
    <property type="evidence" value="ECO:0007669"/>
    <property type="project" value="UniProtKB-KW"/>
</dbReference>
<dbReference type="PANTHER" id="PTHR36531">
    <property type="entry name" value="CRISPR-ASSOCIATED EXONUCLEASE CAS4"/>
    <property type="match status" value="1"/>
</dbReference>
<organism evidence="7 8">
    <name type="scientific">Methanospirillum lacunae</name>
    <dbReference type="NCBI Taxonomy" id="668570"/>
    <lineage>
        <taxon>Archaea</taxon>
        <taxon>Methanobacteriati</taxon>
        <taxon>Methanobacteriota</taxon>
        <taxon>Stenosarchaea group</taxon>
        <taxon>Methanomicrobia</taxon>
        <taxon>Methanomicrobiales</taxon>
        <taxon>Methanospirillaceae</taxon>
        <taxon>Methanospirillum</taxon>
    </lineage>
</organism>
<keyword evidence="6" id="KW-0411">Iron-sulfur</keyword>
<sequence length="232" mass="26243">MTESNNKTGDTISISSIIQAYRCPRRYYFSRHDPVISSGKYTICKQVSLCKDQTPDEDQLWEEICLIDPTVKPDLREYLSRCLEIMAHTPVVKYTDSDIQVHSVRYGIYGLVDKLDSSSNTISIIRSSGAPAYGCWSDDRVRLAACILCLKESTGIDIVGGNIEYIPDGIVRYCEPQPRDRRRLLQALHMAQKVMNGNLLDKPVNAPCKKCLYVNQCNPDKPKTLSSILFKK</sequence>
<evidence type="ECO:0000313" key="8">
    <source>
        <dbReference type="Proteomes" id="UP000245657"/>
    </source>
</evidence>
<evidence type="ECO:0000256" key="1">
    <source>
        <dbReference type="ARBA" id="ARBA00001966"/>
    </source>
</evidence>
<dbReference type="InterPro" id="IPR011604">
    <property type="entry name" value="PDDEXK-like_dom_sf"/>
</dbReference>
<dbReference type="InterPro" id="IPR051827">
    <property type="entry name" value="Cas4_exonuclease"/>
</dbReference>
<keyword evidence="5" id="KW-0408">Iron</keyword>
<evidence type="ECO:0000256" key="4">
    <source>
        <dbReference type="ARBA" id="ARBA00022801"/>
    </source>
</evidence>
<dbReference type="Gene3D" id="3.90.320.10">
    <property type="match status" value="1"/>
</dbReference>
<dbReference type="GeneID" id="97549508"/>
<dbReference type="EMBL" id="QGMY01000002">
    <property type="protein sequence ID" value="PWR74142.1"/>
    <property type="molecule type" value="Genomic_DNA"/>
</dbReference>
<evidence type="ECO:0000256" key="3">
    <source>
        <dbReference type="ARBA" id="ARBA00022723"/>
    </source>
</evidence>
<dbReference type="GO" id="GO:0046872">
    <property type="term" value="F:metal ion binding"/>
    <property type="evidence" value="ECO:0007669"/>
    <property type="project" value="UniProtKB-KW"/>
</dbReference>
<keyword evidence="2" id="KW-0540">Nuclease</keyword>
<comment type="caution">
    <text evidence="7">The sequence shown here is derived from an EMBL/GenBank/DDBJ whole genome shotgun (WGS) entry which is preliminary data.</text>
</comment>
<dbReference type="GO" id="GO:0016787">
    <property type="term" value="F:hydrolase activity"/>
    <property type="evidence" value="ECO:0007669"/>
    <property type="project" value="UniProtKB-KW"/>
</dbReference>
<dbReference type="AlphaFoldDB" id="A0A2V2N216"/>
<keyword evidence="4" id="KW-0378">Hydrolase</keyword>
<dbReference type="OrthoDB" id="26676at2157"/>
<gene>
    <name evidence="7" type="ORF">DK846_03020</name>
</gene>
<comment type="cofactor">
    <cofactor evidence="1">
        <name>[4Fe-4S] cluster</name>
        <dbReference type="ChEBI" id="CHEBI:49883"/>
    </cofactor>
</comment>
<dbReference type="GO" id="GO:0051536">
    <property type="term" value="F:iron-sulfur cluster binding"/>
    <property type="evidence" value="ECO:0007669"/>
    <property type="project" value="UniProtKB-KW"/>
</dbReference>
<keyword evidence="3" id="KW-0479">Metal-binding</keyword>
<evidence type="ECO:0000256" key="6">
    <source>
        <dbReference type="ARBA" id="ARBA00023014"/>
    </source>
</evidence>